<name>A0A2W7QHP7_9BACT</name>
<reference evidence="1 2" key="1">
    <citation type="submission" date="2018-06" db="EMBL/GenBank/DDBJ databases">
        <title>Genomic Encyclopedia of Archaeal and Bacterial Type Strains, Phase II (KMG-II): from individual species to whole genera.</title>
        <authorList>
            <person name="Goeker M."/>
        </authorList>
    </citation>
    <scope>NUCLEOTIDE SEQUENCE [LARGE SCALE GENOMIC DNA]</scope>
    <source>
        <strain evidence="1 2">DSM 19830</strain>
    </source>
</reference>
<dbReference type="EMBL" id="QKZT01000029">
    <property type="protein sequence ID" value="PZX46836.1"/>
    <property type="molecule type" value="Genomic_DNA"/>
</dbReference>
<sequence>MKYFYIIIILSSLISCSQKEEKSISDLEINSIFVDVNNPETFIFTDFFDTTYIVPLDNSEILGSIDKLLITKENIIVLDYKKTNSIFIYNRKGELKSLINDYGEGPEKYSYPRQIFTSKDETTLYVYCMGRQTLLAYNLEGKLNSEFDLGKYGPLTDITYKNGLIYLILNDLDLEGNRAIVLDESFNPMGKLNFEELLPYTIGFNAKKPNFLYSKNGNGLYFQELNSEFLFSIDSIDVNNIMKFDFGVNSYDYIPNKIYDLKEFKETSLKDNKFHVSNNHIDAGDVIFLSVSTGQIENLIVFDKIKNRSHFIYKIENNMTGMMNFNAIWNSYNLNAGYLVVDLNPKIFNSLKRKVKIPDDYSDYINSISVDDFDNPILFIHKFKDLIHLTDE</sequence>
<organism evidence="1 2">
    <name type="scientific">Algoriphagus chordae</name>
    <dbReference type="NCBI Taxonomy" id="237019"/>
    <lineage>
        <taxon>Bacteria</taxon>
        <taxon>Pseudomonadati</taxon>
        <taxon>Bacteroidota</taxon>
        <taxon>Cytophagia</taxon>
        <taxon>Cytophagales</taxon>
        <taxon>Cyclobacteriaceae</taxon>
        <taxon>Algoriphagus</taxon>
    </lineage>
</organism>
<gene>
    <name evidence="1" type="ORF">LV85_04170</name>
</gene>
<keyword evidence="2" id="KW-1185">Reference proteome</keyword>
<dbReference type="PROSITE" id="PS51257">
    <property type="entry name" value="PROKAR_LIPOPROTEIN"/>
    <property type="match status" value="1"/>
</dbReference>
<comment type="caution">
    <text evidence="1">The sequence shown here is derived from an EMBL/GenBank/DDBJ whole genome shotgun (WGS) entry which is preliminary data.</text>
</comment>
<accession>A0A2W7QHP7</accession>
<dbReference type="RefSeq" id="WP_111323048.1">
    <property type="nucleotide sequence ID" value="NZ_QKZT01000029.1"/>
</dbReference>
<dbReference type="InterPro" id="IPR011042">
    <property type="entry name" value="6-blade_b-propeller_TolB-like"/>
</dbReference>
<evidence type="ECO:0000313" key="1">
    <source>
        <dbReference type="EMBL" id="PZX46836.1"/>
    </source>
</evidence>
<dbReference type="Proteomes" id="UP000248882">
    <property type="component" value="Unassembled WGS sequence"/>
</dbReference>
<dbReference type="Gene3D" id="2.120.10.30">
    <property type="entry name" value="TolB, C-terminal domain"/>
    <property type="match status" value="1"/>
</dbReference>
<dbReference type="OrthoDB" id="826150at2"/>
<dbReference type="AlphaFoldDB" id="A0A2W7QHP7"/>
<protein>
    <submittedName>
        <fullName evidence="1">6-bladed beta-propeller protein</fullName>
    </submittedName>
</protein>
<proteinExistence type="predicted"/>
<dbReference type="Pfam" id="PF17170">
    <property type="entry name" value="DUF5128"/>
    <property type="match status" value="1"/>
</dbReference>
<dbReference type="SUPFAM" id="SSF75011">
    <property type="entry name" value="3-carboxy-cis,cis-mucoante lactonizing enzyme"/>
    <property type="match status" value="1"/>
</dbReference>
<evidence type="ECO:0000313" key="2">
    <source>
        <dbReference type="Proteomes" id="UP000248882"/>
    </source>
</evidence>